<dbReference type="InterPro" id="IPR052337">
    <property type="entry name" value="SAT4-like"/>
</dbReference>
<feature type="transmembrane region" description="Helical" evidence="7">
    <location>
        <begin position="96"/>
        <end position="113"/>
    </location>
</feature>
<comment type="similarity">
    <text evidence="5">Belongs to the SAT4 family.</text>
</comment>
<feature type="transmembrane region" description="Helical" evidence="7">
    <location>
        <begin position="12"/>
        <end position="32"/>
    </location>
</feature>
<evidence type="ECO:0000256" key="7">
    <source>
        <dbReference type="SAM" id="Phobius"/>
    </source>
</evidence>
<comment type="subcellular location">
    <subcellularLocation>
        <location evidence="1">Membrane</location>
        <topology evidence="1">Multi-pass membrane protein</topology>
    </subcellularLocation>
</comment>
<protein>
    <recommendedName>
        <fullName evidence="8">Rhodopsin domain-containing protein</fullName>
    </recommendedName>
</protein>
<dbReference type="GO" id="GO:0016020">
    <property type="term" value="C:membrane"/>
    <property type="evidence" value="ECO:0007669"/>
    <property type="project" value="UniProtKB-SubCell"/>
</dbReference>
<keyword evidence="4 7" id="KW-0472">Membrane</keyword>
<feature type="domain" description="Rhodopsin" evidence="8">
    <location>
        <begin position="36"/>
        <end position="279"/>
    </location>
</feature>
<evidence type="ECO:0000313" key="10">
    <source>
        <dbReference type="Proteomes" id="UP000276864"/>
    </source>
</evidence>
<keyword evidence="3 7" id="KW-1133">Transmembrane helix</keyword>
<evidence type="ECO:0000256" key="1">
    <source>
        <dbReference type="ARBA" id="ARBA00004141"/>
    </source>
</evidence>
<gene>
    <name evidence="9" type="ORF">D0866_09178</name>
</gene>
<dbReference type="Pfam" id="PF20684">
    <property type="entry name" value="Fung_rhodopsin"/>
    <property type="match status" value="1"/>
</dbReference>
<reference evidence="9 10" key="1">
    <citation type="journal article" date="2018" name="BMC Genomics">
        <title>Genomic evidence for intraspecific hybridization in a clonal and extremely halotolerant yeast.</title>
        <authorList>
            <person name="Gostincar C."/>
            <person name="Stajich J.E."/>
            <person name="Zupancic J."/>
            <person name="Zalar P."/>
            <person name="Gunde-Cimerman N."/>
        </authorList>
    </citation>
    <scope>NUCLEOTIDE SEQUENCE [LARGE SCALE GENOMIC DNA]</scope>
    <source>
        <strain evidence="9 10">EXF-6651</strain>
    </source>
</reference>
<proteinExistence type="inferred from homology"/>
<dbReference type="EMBL" id="QWIM01001056">
    <property type="protein sequence ID" value="RMY28769.1"/>
    <property type="molecule type" value="Genomic_DNA"/>
</dbReference>
<sequence>MAVESRQPDAFAIIFVFLGAATVTLLGQLVFTNKVLKELPADDILIFIAWAIDVAQTGTAAAWMKATWYGYHSSDVPDFTVEQQVHQAKIMLVQGLLYNPVLGLVKWSIIVFLMRLDDKRKIIKWTLRILFAVNLGHLISVFFGVLLQCSPVHMYWDHYKTDQVVDGQVVNDNYSCIDQASFSLSTAAISVSTDIAILLVPIAIMVNLQLPLRRKLAVIIVLSLSWAVAVVGAIRIYFFVNFWYGRFPDPNWSLWNTLSGVENNVAIMVSCAPSIKAVITWYMPRFFGTSNARSNTTPYHYPGTYQLSTRPRADSEGGVRGKGSSTEAIVRSESLDGSGEFGANSETTEPRTTQGRAT</sequence>
<keyword evidence="2 7" id="KW-0812">Transmembrane</keyword>
<evidence type="ECO:0000256" key="2">
    <source>
        <dbReference type="ARBA" id="ARBA00022692"/>
    </source>
</evidence>
<feature type="compositionally biased region" description="Polar residues" evidence="6">
    <location>
        <begin position="344"/>
        <end position="358"/>
    </location>
</feature>
<dbReference type="AlphaFoldDB" id="A0A3M7AN75"/>
<feature type="transmembrane region" description="Helical" evidence="7">
    <location>
        <begin position="125"/>
        <end position="147"/>
    </location>
</feature>
<organism evidence="9 10">
    <name type="scientific">Hortaea werneckii</name>
    <name type="common">Black yeast</name>
    <name type="synonym">Cladosporium werneckii</name>
    <dbReference type="NCBI Taxonomy" id="91943"/>
    <lineage>
        <taxon>Eukaryota</taxon>
        <taxon>Fungi</taxon>
        <taxon>Dikarya</taxon>
        <taxon>Ascomycota</taxon>
        <taxon>Pezizomycotina</taxon>
        <taxon>Dothideomycetes</taxon>
        <taxon>Dothideomycetidae</taxon>
        <taxon>Mycosphaerellales</taxon>
        <taxon>Teratosphaeriaceae</taxon>
        <taxon>Hortaea</taxon>
    </lineage>
</organism>
<comment type="caution">
    <text evidence="9">The sequence shown here is derived from an EMBL/GenBank/DDBJ whole genome shotgun (WGS) entry which is preliminary data.</text>
</comment>
<dbReference type="VEuPathDB" id="FungiDB:BTJ68_05721"/>
<dbReference type="InterPro" id="IPR049326">
    <property type="entry name" value="Rhodopsin_dom_fungi"/>
</dbReference>
<evidence type="ECO:0000313" key="9">
    <source>
        <dbReference type="EMBL" id="RMY28769.1"/>
    </source>
</evidence>
<dbReference type="Proteomes" id="UP000276864">
    <property type="component" value="Unassembled WGS sequence"/>
</dbReference>
<dbReference type="PANTHER" id="PTHR33048:SF55">
    <property type="entry name" value="INTEGRAL MEMBRANE PROTEIN"/>
    <property type="match status" value="1"/>
</dbReference>
<evidence type="ECO:0000256" key="3">
    <source>
        <dbReference type="ARBA" id="ARBA00022989"/>
    </source>
</evidence>
<feature type="transmembrane region" description="Helical" evidence="7">
    <location>
        <begin position="216"/>
        <end position="244"/>
    </location>
</feature>
<feature type="transmembrane region" description="Helical" evidence="7">
    <location>
        <begin position="44"/>
        <end position="64"/>
    </location>
</feature>
<feature type="region of interest" description="Disordered" evidence="6">
    <location>
        <begin position="302"/>
        <end position="358"/>
    </location>
</feature>
<dbReference type="PANTHER" id="PTHR33048">
    <property type="entry name" value="PTH11-LIKE INTEGRAL MEMBRANE PROTEIN (AFU_ORTHOLOGUE AFUA_5G11245)"/>
    <property type="match status" value="1"/>
</dbReference>
<evidence type="ECO:0000259" key="8">
    <source>
        <dbReference type="Pfam" id="PF20684"/>
    </source>
</evidence>
<evidence type="ECO:0000256" key="4">
    <source>
        <dbReference type="ARBA" id="ARBA00023136"/>
    </source>
</evidence>
<evidence type="ECO:0000256" key="6">
    <source>
        <dbReference type="SAM" id="MobiDB-lite"/>
    </source>
</evidence>
<accession>A0A3M7AN75</accession>
<name>A0A3M7AN75_HORWE</name>
<feature type="transmembrane region" description="Helical" evidence="7">
    <location>
        <begin position="182"/>
        <end position="204"/>
    </location>
</feature>
<evidence type="ECO:0000256" key="5">
    <source>
        <dbReference type="ARBA" id="ARBA00038359"/>
    </source>
</evidence>